<keyword evidence="1" id="KW-0614">Plasmid</keyword>
<geneLocation type="plasmid" evidence="1">
    <name>pP742502</name>
</geneLocation>
<protein>
    <submittedName>
        <fullName evidence="1">Uncharacterized protein</fullName>
    </submittedName>
</protein>
<proteinExistence type="predicted"/>
<dbReference type="EMBL" id="CP001346">
    <property type="protein sequence ID" value="ACL47877.1"/>
    <property type="molecule type" value="Genomic_DNA"/>
</dbReference>
<dbReference type="OrthoDB" id="9801717at2"/>
<reference evidence="1" key="1">
    <citation type="submission" date="2009-01" db="EMBL/GenBank/DDBJ databases">
        <title>Complete sequence of plasmid2 Cyanothece sp. PCC 7425.</title>
        <authorList>
            <consortium name="US DOE Joint Genome Institute"/>
            <person name="Lucas S."/>
            <person name="Copeland A."/>
            <person name="Lapidus A."/>
            <person name="Glavina del Rio T."/>
            <person name="Dalin E."/>
            <person name="Tice H."/>
            <person name="Bruce D."/>
            <person name="Goodwin L."/>
            <person name="Pitluck S."/>
            <person name="Sims D."/>
            <person name="Meineke L."/>
            <person name="Brettin T."/>
            <person name="Detter J.C."/>
            <person name="Han C."/>
            <person name="Larimer F."/>
            <person name="Land M."/>
            <person name="Hauser L."/>
            <person name="Kyrpides N."/>
            <person name="Ovchinnikova G."/>
            <person name="Liberton M."/>
            <person name="Stoeckel J."/>
            <person name="Banerjee A."/>
            <person name="Singh A."/>
            <person name="Page L."/>
            <person name="Sato H."/>
            <person name="Zhao L."/>
            <person name="Sherman L."/>
            <person name="Pakrasi H."/>
            <person name="Richardson P."/>
        </authorList>
    </citation>
    <scope>NUCLEOTIDE SEQUENCE</scope>
    <source>
        <strain evidence="1">PCC 7425</strain>
        <plasmid evidence="1">pP742502</plasmid>
    </source>
</reference>
<evidence type="ECO:0000313" key="1">
    <source>
        <dbReference type="EMBL" id="ACL47877.1"/>
    </source>
</evidence>
<dbReference type="KEGG" id="cyn:Cyan7425_0182"/>
<sequence>MKAVLPVRLPNASYRSREYLTLAEVNQLIEAAGDRGRHPLRVGKATSLEHRSLNLMMFRHGLRAGKVELLRWDSILAIILPVKPSVDFEQGISPTFLALNQGVENKTTPGSICCSNV</sequence>
<dbReference type="AlphaFoldDB" id="B8HZM9"/>
<name>B8HZM9_CYAP4</name>
<dbReference type="HOGENOM" id="CLU_2080900_0_0_3"/>
<gene>
    <name evidence="1" type="ordered locus">Cyan7425_0182</name>
</gene>
<accession>B8HZM9</accession>
<dbReference type="eggNOG" id="COG4974">
    <property type="taxonomic scope" value="Bacteria"/>
</dbReference>
<organism evidence="1">
    <name type="scientific">Cyanothece sp. (strain PCC 7425 / ATCC 29141)</name>
    <dbReference type="NCBI Taxonomy" id="395961"/>
    <lineage>
        <taxon>Bacteria</taxon>
        <taxon>Bacillati</taxon>
        <taxon>Cyanobacteriota</taxon>
        <taxon>Cyanophyceae</taxon>
        <taxon>Gomontiellales</taxon>
        <taxon>Cyanothecaceae</taxon>
        <taxon>Cyanothece</taxon>
    </lineage>
</organism>